<proteinExistence type="predicted"/>
<keyword evidence="2 5" id="KW-0326">Glycosidase</keyword>
<dbReference type="InterPro" id="IPR000757">
    <property type="entry name" value="Beta-glucanase-like"/>
</dbReference>
<protein>
    <submittedName>
        <fullName evidence="5">Glycosidase CRH2</fullName>
    </submittedName>
</protein>
<evidence type="ECO:0000313" key="6">
    <source>
        <dbReference type="Proteomes" id="UP001143981"/>
    </source>
</evidence>
<evidence type="ECO:0000256" key="2">
    <source>
        <dbReference type="ARBA" id="ARBA00023295"/>
    </source>
</evidence>
<feature type="region of interest" description="Disordered" evidence="3">
    <location>
        <begin position="1"/>
        <end position="40"/>
    </location>
</feature>
<dbReference type="Pfam" id="PF00722">
    <property type="entry name" value="Glyco_hydro_16"/>
    <property type="match status" value="1"/>
</dbReference>
<name>A0A9W7YDB8_9FUNG</name>
<evidence type="ECO:0000313" key="5">
    <source>
        <dbReference type="EMBL" id="KAJ1730883.1"/>
    </source>
</evidence>
<dbReference type="InterPro" id="IPR013320">
    <property type="entry name" value="ConA-like_dom_sf"/>
</dbReference>
<dbReference type="Gene3D" id="2.60.120.200">
    <property type="match status" value="1"/>
</dbReference>
<feature type="compositionally biased region" description="Polar residues" evidence="3">
    <location>
        <begin position="1"/>
        <end position="10"/>
    </location>
</feature>
<accession>A0A9W7YDB8</accession>
<keyword evidence="1" id="KW-0378">Hydrolase</keyword>
<dbReference type="PROSITE" id="PS51762">
    <property type="entry name" value="GH16_2"/>
    <property type="match status" value="1"/>
</dbReference>
<dbReference type="InterPro" id="IPR044791">
    <property type="entry name" value="Beta-glucanase/XTH"/>
</dbReference>
<gene>
    <name evidence="5" type="primary">UTR2_5</name>
    <name evidence="5" type="ORF">LPJ61_002796</name>
</gene>
<dbReference type="SUPFAM" id="SSF49899">
    <property type="entry name" value="Concanavalin A-like lectins/glucanases"/>
    <property type="match status" value="1"/>
</dbReference>
<keyword evidence="6" id="KW-1185">Reference proteome</keyword>
<dbReference type="GO" id="GO:0005975">
    <property type="term" value="P:carbohydrate metabolic process"/>
    <property type="evidence" value="ECO:0007669"/>
    <property type="project" value="InterPro"/>
</dbReference>
<dbReference type="AlphaFoldDB" id="A0A9W7YDB8"/>
<organism evidence="5 6">
    <name type="scientific">Coemansia biformis</name>
    <dbReference type="NCBI Taxonomy" id="1286918"/>
    <lineage>
        <taxon>Eukaryota</taxon>
        <taxon>Fungi</taxon>
        <taxon>Fungi incertae sedis</taxon>
        <taxon>Zoopagomycota</taxon>
        <taxon>Kickxellomycotina</taxon>
        <taxon>Kickxellomycetes</taxon>
        <taxon>Kickxellales</taxon>
        <taxon>Kickxellaceae</taxon>
        <taxon>Coemansia</taxon>
    </lineage>
</organism>
<dbReference type="GO" id="GO:0004553">
    <property type="term" value="F:hydrolase activity, hydrolyzing O-glycosyl compounds"/>
    <property type="evidence" value="ECO:0007669"/>
    <property type="project" value="InterPro"/>
</dbReference>
<feature type="domain" description="GH16" evidence="4">
    <location>
        <begin position="20"/>
        <end position="235"/>
    </location>
</feature>
<evidence type="ECO:0000256" key="3">
    <source>
        <dbReference type="SAM" id="MobiDB-lite"/>
    </source>
</evidence>
<evidence type="ECO:0000256" key="1">
    <source>
        <dbReference type="ARBA" id="ARBA00022801"/>
    </source>
</evidence>
<comment type="caution">
    <text evidence="5">The sequence shown here is derived from an EMBL/GenBank/DDBJ whole genome shotgun (WGS) entry which is preliminary data.</text>
</comment>
<dbReference type="PANTHER" id="PTHR31062">
    <property type="entry name" value="XYLOGLUCAN ENDOTRANSGLUCOSYLASE/HYDROLASE PROTEIN 8-RELATED"/>
    <property type="match status" value="1"/>
</dbReference>
<dbReference type="EMBL" id="JANBOI010000393">
    <property type="protein sequence ID" value="KAJ1730883.1"/>
    <property type="molecule type" value="Genomic_DNA"/>
</dbReference>
<evidence type="ECO:0000259" key="4">
    <source>
        <dbReference type="PROSITE" id="PS51762"/>
    </source>
</evidence>
<reference evidence="5" key="1">
    <citation type="submission" date="2022-07" db="EMBL/GenBank/DDBJ databases">
        <title>Phylogenomic reconstructions and comparative analyses of Kickxellomycotina fungi.</title>
        <authorList>
            <person name="Reynolds N.K."/>
            <person name="Stajich J.E."/>
            <person name="Barry K."/>
            <person name="Grigoriev I.V."/>
            <person name="Crous P."/>
            <person name="Smith M.E."/>
        </authorList>
    </citation>
    <scope>NUCLEOTIDE SEQUENCE</scope>
    <source>
        <strain evidence="5">BCRC 34381</strain>
    </source>
</reference>
<dbReference type="OrthoDB" id="4781at2759"/>
<sequence length="244" mass="27162">MQPTTPSATPFVSPVAPEVPDASANPVAKPPATPDASGRSYTCSRDYVDFSTAGAMSKFNVEWCPQNSYQTKDSVVWRLTQECGTTMVYPWDFHYGRVEARIRIGAGSGVVTAFLLLGPAPSDEIDFEWVGRDLTQVQTMYYVQSHRVDMLPEVFSVSQQSPDNLSTTFQNYAVELNKDSVKWYLNGMLLRTLPKNSAEFPSDASRARMGIWDGTQTGGWAGTVDWSQGPFTAEMQWFNFTPYC</sequence>
<dbReference type="Proteomes" id="UP001143981">
    <property type="component" value="Unassembled WGS sequence"/>
</dbReference>